<evidence type="ECO:0000313" key="1">
    <source>
        <dbReference type="EMBL" id="TDS76920.1"/>
    </source>
</evidence>
<proteinExistence type="predicted"/>
<evidence type="ECO:0000313" key="2">
    <source>
        <dbReference type="Proteomes" id="UP000295344"/>
    </source>
</evidence>
<dbReference type="RefSeq" id="WP_281276061.1">
    <property type="nucleotide sequence ID" value="NZ_BAAARP010000002.1"/>
</dbReference>
<dbReference type="EMBL" id="SOAM01000002">
    <property type="protein sequence ID" value="TDS76920.1"/>
    <property type="molecule type" value="Genomic_DNA"/>
</dbReference>
<organism evidence="1 2">
    <name type="scientific">Amnibacterium kyonggiense</name>
    <dbReference type="NCBI Taxonomy" id="595671"/>
    <lineage>
        <taxon>Bacteria</taxon>
        <taxon>Bacillati</taxon>
        <taxon>Actinomycetota</taxon>
        <taxon>Actinomycetes</taxon>
        <taxon>Micrococcales</taxon>
        <taxon>Microbacteriaceae</taxon>
        <taxon>Amnibacterium</taxon>
    </lineage>
</organism>
<reference evidence="1 2" key="1">
    <citation type="submission" date="2019-03" db="EMBL/GenBank/DDBJ databases">
        <title>Genomic Encyclopedia of Archaeal and Bacterial Type Strains, Phase II (KMG-II): from individual species to whole genera.</title>
        <authorList>
            <person name="Goeker M."/>
        </authorList>
    </citation>
    <scope>NUCLEOTIDE SEQUENCE [LARGE SCALE GENOMIC DNA]</scope>
    <source>
        <strain evidence="1 2">DSM 24782</strain>
    </source>
</reference>
<dbReference type="AlphaFoldDB" id="A0A4R7FKM8"/>
<dbReference type="Proteomes" id="UP000295344">
    <property type="component" value="Unassembled WGS sequence"/>
</dbReference>
<comment type="caution">
    <text evidence="1">The sequence shown here is derived from an EMBL/GenBank/DDBJ whole genome shotgun (WGS) entry which is preliminary data.</text>
</comment>
<keyword evidence="2" id="KW-1185">Reference proteome</keyword>
<sequence>MICAFCGGTALAVVLLPGHDRPEATVCLGCGRAQPIEQDHAVDR</sequence>
<protein>
    <submittedName>
        <fullName evidence="1">Uncharacterized protein</fullName>
    </submittedName>
</protein>
<name>A0A4R7FKM8_9MICO</name>
<accession>A0A4R7FKM8</accession>
<gene>
    <name evidence="1" type="ORF">CLV52_1859</name>
</gene>